<dbReference type="EMBL" id="LNQE01000676">
    <property type="protein sequence ID" value="KUG25485.1"/>
    <property type="molecule type" value="Genomic_DNA"/>
</dbReference>
<gene>
    <name evidence="2" type="ORF">ASZ90_004697</name>
</gene>
<evidence type="ECO:0000259" key="1">
    <source>
        <dbReference type="Pfam" id="PF19089"/>
    </source>
</evidence>
<dbReference type="InterPro" id="IPR045916">
    <property type="entry name" value="DUF5777"/>
</dbReference>
<sequence>MLTFNGGTAWNSDHPVIESSDSKAFQFFAQLVFNTMYDKKLGLGVVPSYLHNSHPACKENQYSFTLGTYLQFYLSEVFSIVWEYNPTVTGWRDYHNPMSFGLEIETGGHFFKIFLSNSTDLNQTQFLSGADKSFDDGDLRLGFMITRLLFL</sequence>
<organism evidence="2">
    <name type="scientific">hydrocarbon metagenome</name>
    <dbReference type="NCBI Taxonomy" id="938273"/>
    <lineage>
        <taxon>unclassified sequences</taxon>
        <taxon>metagenomes</taxon>
        <taxon>ecological metagenomes</taxon>
    </lineage>
</organism>
<dbReference type="Pfam" id="PF19089">
    <property type="entry name" value="DUF5777"/>
    <property type="match status" value="1"/>
</dbReference>
<accession>A0A0W8FX91</accession>
<evidence type="ECO:0000313" key="2">
    <source>
        <dbReference type="EMBL" id="KUG25485.1"/>
    </source>
</evidence>
<reference evidence="2" key="1">
    <citation type="journal article" date="2015" name="Proc. Natl. Acad. Sci. U.S.A.">
        <title>Networks of energetic and metabolic interactions define dynamics in microbial communities.</title>
        <authorList>
            <person name="Embree M."/>
            <person name="Liu J.K."/>
            <person name="Al-Bassam M.M."/>
            <person name="Zengler K."/>
        </authorList>
    </citation>
    <scope>NUCLEOTIDE SEQUENCE</scope>
</reference>
<proteinExistence type="predicted"/>
<name>A0A0W8FX91_9ZZZZ</name>
<protein>
    <recommendedName>
        <fullName evidence="1">DUF5777 domain-containing protein</fullName>
    </recommendedName>
</protein>
<feature type="domain" description="DUF5777" evidence="1">
    <location>
        <begin position="3"/>
        <end position="148"/>
    </location>
</feature>
<dbReference type="AlphaFoldDB" id="A0A0W8FX91"/>
<comment type="caution">
    <text evidence="2">The sequence shown here is derived from an EMBL/GenBank/DDBJ whole genome shotgun (WGS) entry which is preliminary data.</text>
</comment>